<evidence type="ECO:0000259" key="3">
    <source>
        <dbReference type="Pfam" id="PF13360"/>
    </source>
</evidence>
<feature type="signal peptide" evidence="2">
    <location>
        <begin position="1"/>
        <end position="29"/>
    </location>
</feature>
<protein>
    <submittedName>
        <fullName evidence="4">PQQ-binding-like beta-propeller repeat protein</fullName>
    </submittedName>
</protein>
<evidence type="ECO:0000313" key="4">
    <source>
        <dbReference type="EMBL" id="MCM2372597.1"/>
    </source>
</evidence>
<accession>A0ABT0U6L9</accession>
<organism evidence="4 5">
    <name type="scientific">Aporhodopirellula aestuarii</name>
    <dbReference type="NCBI Taxonomy" id="2950107"/>
    <lineage>
        <taxon>Bacteria</taxon>
        <taxon>Pseudomonadati</taxon>
        <taxon>Planctomycetota</taxon>
        <taxon>Planctomycetia</taxon>
        <taxon>Pirellulales</taxon>
        <taxon>Pirellulaceae</taxon>
        <taxon>Aporhodopirellula</taxon>
    </lineage>
</organism>
<feature type="region of interest" description="Disordered" evidence="1">
    <location>
        <begin position="146"/>
        <end position="165"/>
    </location>
</feature>
<dbReference type="SUPFAM" id="SSF50998">
    <property type="entry name" value="Quinoprotein alcohol dehydrogenase-like"/>
    <property type="match status" value="1"/>
</dbReference>
<feature type="domain" description="Pyrrolo-quinoline quinone repeat" evidence="3">
    <location>
        <begin position="66"/>
        <end position="111"/>
    </location>
</feature>
<proteinExistence type="predicted"/>
<reference evidence="4 5" key="1">
    <citation type="journal article" date="2022" name="Syst. Appl. Microbiol.">
        <title>Rhodopirellula aestuarii sp. nov., a novel member of the genus Rhodopirellula isolated from brackish sediments collected in the Tagus River estuary, Portugal.</title>
        <authorList>
            <person name="Vitorino I.R."/>
            <person name="Klimek D."/>
            <person name="Calusinska M."/>
            <person name="Lobo-da-Cunha A."/>
            <person name="Vasconcelos V."/>
            <person name="Lage O.M."/>
        </authorList>
    </citation>
    <scope>NUCLEOTIDE SEQUENCE [LARGE SCALE GENOMIC DNA]</scope>
    <source>
        <strain evidence="4 5">ICT_H3.1</strain>
    </source>
</reference>
<keyword evidence="5" id="KW-1185">Reference proteome</keyword>
<sequence length="443" mass="47153">MTAVIARLTFVALAVILLLQASVPSVSGATDTANSQSPPTPTWTMARADAGASGFVSQTLPSGLQVLWEAQTPEAIETTPVSDGIRLYVTDVMGGVEALDVETGKSIWRREIETGFVAPAGLYLPSSVIPTEGIDTAPIPIIESAKAAQPDQSVNAAEPSGSPPRFQQPLLVVGDVEGNVEAMNPETGASLWKYTTEGEINAAPAFFAVPQTADDGSKAFEIRLLQTSQDGSLYCLNAHTGQLDWKYETDDQIRCAASIGSGKTFLGGCDGALHVVDLATGEAARESMPLGGPTGSTPAVIGDEVFLPIMDGVLFAFNPSTGEVRWKFEDPERAQEYRSSVAIGPDRVIVASNNKHIDAINRKTGERMWRKTLRRRADASPLIAGDDVWIASTDGLLLRLSLADGEETWSYESRGKFIAAPAILGDRLFIADDDGVVRCFGVR</sequence>
<dbReference type="InterPro" id="IPR018391">
    <property type="entry name" value="PQQ_b-propeller_rpt"/>
</dbReference>
<evidence type="ECO:0000256" key="1">
    <source>
        <dbReference type="SAM" id="MobiDB-lite"/>
    </source>
</evidence>
<evidence type="ECO:0000256" key="2">
    <source>
        <dbReference type="SAM" id="SignalP"/>
    </source>
</evidence>
<feature type="domain" description="Pyrrolo-quinoline quinone repeat" evidence="3">
    <location>
        <begin position="230"/>
        <end position="374"/>
    </location>
</feature>
<dbReference type="PANTHER" id="PTHR34512">
    <property type="entry name" value="CELL SURFACE PROTEIN"/>
    <property type="match status" value="1"/>
</dbReference>
<dbReference type="RefSeq" id="WP_250930232.1">
    <property type="nucleotide sequence ID" value="NZ_JAMQBK010000049.1"/>
</dbReference>
<dbReference type="Pfam" id="PF13360">
    <property type="entry name" value="PQQ_2"/>
    <property type="match status" value="2"/>
</dbReference>
<dbReference type="EMBL" id="JAMQBK010000049">
    <property type="protein sequence ID" value="MCM2372597.1"/>
    <property type="molecule type" value="Genomic_DNA"/>
</dbReference>
<name>A0ABT0U6L9_9BACT</name>
<dbReference type="InterPro" id="IPR011047">
    <property type="entry name" value="Quinoprotein_ADH-like_sf"/>
</dbReference>
<dbReference type="InterPro" id="IPR002372">
    <property type="entry name" value="PQQ_rpt_dom"/>
</dbReference>
<feature type="chain" id="PRO_5046860564" evidence="2">
    <location>
        <begin position="30"/>
        <end position="443"/>
    </location>
</feature>
<dbReference type="PANTHER" id="PTHR34512:SF30">
    <property type="entry name" value="OUTER MEMBRANE PROTEIN ASSEMBLY FACTOR BAMB"/>
    <property type="match status" value="1"/>
</dbReference>
<keyword evidence="2" id="KW-0732">Signal</keyword>
<dbReference type="Gene3D" id="2.130.10.10">
    <property type="entry name" value="YVTN repeat-like/Quinoprotein amine dehydrogenase"/>
    <property type="match status" value="2"/>
</dbReference>
<gene>
    <name evidence="4" type="ORF">NB063_18455</name>
</gene>
<dbReference type="Proteomes" id="UP001202961">
    <property type="component" value="Unassembled WGS sequence"/>
</dbReference>
<dbReference type="InterPro" id="IPR015943">
    <property type="entry name" value="WD40/YVTN_repeat-like_dom_sf"/>
</dbReference>
<evidence type="ECO:0000313" key="5">
    <source>
        <dbReference type="Proteomes" id="UP001202961"/>
    </source>
</evidence>
<comment type="caution">
    <text evidence="4">The sequence shown here is derived from an EMBL/GenBank/DDBJ whole genome shotgun (WGS) entry which is preliminary data.</text>
</comment>
<dbReference type="SMART" id="SM00564">
    <property type="entry name" value="PQQ"/>
    <property type="match status" value="6"/>
</dbReference>